<accession>A0A5E4NAI7</accession>
<dbReference type="AlphaFoldDB" id="A0A5E4NAI7"/>
<dbReference type="EC" id="2.1.1.-" evidence="10"/>
<protein>
    <recommendedName>
        <fullName evidence="10">Sugar phosphate phosphatase</fullName>
        <ecNumber evidence="10">2.1.1.-</ecNumber>
        <ecNumber evidence="10">3.1.3.-</ecNumber>
    </recommendedName>
</protein>
<evidence type="ECO:0000256" key="9">
    <source>
        <dbReference type="ARBA" id="ARBA00048809"/>
    </source>
</evidence>
<dbReference type="InterPro" id="IPR002791">
    <property type="entry name" value="ARMT1-like_metal-bd"/>
</dbReference>
<dbReference type="SUPFAM" id="SSF111321">
    <property type="entry name" value="AF1104-like"/>
    <property type="match status" value="1"/>
</dbReference>
<dbReference type="GO" id="GO:0046872">
    <property type="term" value="F:metal ion binding"/>
    <property type="evidence" value="ECO:0007669"/>
    <property type="project" value="UniProtKB-UniRule"/>
</dbReference>
<keyword evidence="14" id="KW-1185">Reference proteome</keyword>
<keyword evidence="5 10" id="KW-0479">Metal-binding</keyword>
<dbReference type="FunFam" id="3.40.50.10880:FF:000005">
    <property type="entry name" value="DUF89-domain-containing protein"/>
    <property type="match status" value="1"/>
</dbReference>
<comment type="catalytic activity">
    <reaction evidence="2 10">
        <text>beta-D-fructose 1-phosphate + H2O = D-fructose + phosphate</text>
        <dbReference type="Rhea" id="RHEA:35603"/>
        <dbReference type="ChEBI" id="CHEBI:15377"/>
        <dbReference type="ChEBI" id="CHEBI:37721"/>
        <dbReference type="ChEBI" id="CHEBI:43474"/>
        <dbReference type="ChEBI" id="CHEBI:138881"/>
    </reaction>
</comment>
<organism evidence="13 14">
    <name type="scientific">Cinara cedri</name>
    <dbReference type="NCBI Taxonomy" id="506608"/>
    <lineage>
        <taxon>Eukaryota</taxon>
        <taxon>Metazoa</taxon>
        <taxon>Ecdysozoa</taxon>
        <taxon>Arthropoda</taxon>
        <taxon>Hexapoda</taxon>
        <taxon>Insecta</taxon>
        <taxon>Pterygota</taxon>
        <taxon>Neoptera</taxon>
        <taxon>Paraneoptera</taxon>
        <taxon>Hemiptera</taxon>
        <taxon>Sternorrhyncha</taxon>
        <taxon>Aphidomorpha</taxon>
        <taxon>Aphidoidea</taxon>
        <taxon>Aphididae</taxon>
        <taxon>Lachninae</taxon>
        <taxon>Cinara</taxon>
    </lineage>
</organism>
<comment type="catalytic activity">
    <reaction evidence="9 10">
        <text>beta-D-fructose 6-phosphate = dihydroxyacetone + D-glyceraldehyde 3-phosphate</text>
        <dbReference type="Rhea" id="RHEA:28002"/>
        <dbReference type="ChEBI" id="CHEBI:16016"/>
        <dbReference type="ChEBI" id="CHEBI:57634"/>
        <dbReference type="ChEBI" id="CHEBI:59776"/>
    </reaction>
</comment>
<dbReference type="Pfam" id="PF01937">
    <property type="entry name" value="ARMT1-like_dom"/>
    <property type="match status" value="1"/>
</dbReference>
<evidence type="ECO:0000313" key="13">
    <source>
        <dbReference type="EMBL" id="VVC39447.1"/>
    </source>
</evidence>
<keyword evidence="4" id="KW-0533">Nickel</keyword>
<dbReference type="GO" id="GO:0006974">
    <property type="term" value="P:DNA damage response"/>
    <property type="evidence" value="ECO:0007669"/>
    <property type="project" value="TreeGrafter"/>
</dbReference>
<keyword evidence="10" id="KW-0489">Methyltransferase</keyword>
<evidence type="ECO:0000259" key="12">
    <source>
        <dbReference type="Pfam" id="PF01937"/>
    </source>
</evidence>
<evidence type="ECO:0000256" key="3">
    <source>
        <dbReference type="ARBA" id="ARBA00009519"/>
    </source>
</evidence>
<evidence type="ECO:0000256" key="8">
    <source>
        <dbReference type="ARBA" id="ARBA00045980"/>
    </source>
</evidence>
<gene>
    <name evidence="13" type="ORF">CINCED_3A024917</name>
</gene>
<name>A0A5E4NAI7_9HEMI</name>
<dbReference type="GO" id="GO:0030643">
    <property type="term" value="P:intracellular phosphate ion homeostasis"/>
    <property type="evidence" value="ECO:0007669"/>
    <property type="project" value="UniProtKB-ARBA"/>
</dbReference>
<dbReference type="GO" id="GO:0097023">
    <property type="term" value="F:fructose 6-phosphate aldolase activity"/>
    <property type="evidence" value="ECO:0007669"/>
    <property type="project" value="RHEA"/>
</dbReference>
<dbReference type="PANTHER" id="PTHR12260:SF6">
    <property type="entry name" value="DAMAGE-CONTROL PHOSPHATASE ARMT1"/>
    <property type="match status" value="1"/>
</dbReference>
<keyword evidence="11" id="KW-0812">Transmembrane</keyword>
<keyword evidence="6 10" id="KW-0378">Hydrolase</keyword>
<dbReference type="EMBL" id="CABPRJ010001895">
    <property type="protein sequence ID" value="VVC39447.1"/>
    <property type="molecule type" value="Genomic_DNA"/>
</dbReference>
<dbReference type="Gene3D" id="3.40.50.10880">
    <property type="entry name" value="Uncharacterised protein PF01937, DUF89, domain 3"/>
    <property type="match status" value="1"/>
</dbReference>
<feature type="domain" description="Damage-control phosphatase ARMT1-like metal-binding" evidence="12">
    <location>
        <begin position="60"/>
        <end position="439"/>
    </location>
</feature>
<dbReference type="OrthoDB" id="541375at2759"/>
<dbReference type="GO" id="GO:0016462">
    <property type="term" value="F:pyrophosphatase activity"/>
    <property type="evidence" value="ECO:0007669"/>
    <property type="project" value="UniProtKB-ARBA"/>
</dbReference>
<comment type="similarity">
    <text evidence="3 10">Belongs to the damage-control phosphatase family. Sugar phosphate phosphatase III subfamily.</text>
</comment>
<evidence type="ECO:0000256" key="6">
    <source>
        <dbReference type="ARBA" id="ARBA00022801"/>
    </source>
</evidence>
<dbReference type="EC" id="3.1.3.-" evidence="10"/>
<dbReference type="PANTHER" id="PTHR12260">
    <property type="entry name" value="DAMAGE-CONTROL PHOSPHATASE ARMT1"/>
    <property type="match status" value="1"/>
</dbReference>
<evidence type="ECO:0000256" key="4">
    <source>
        <dbReference type="ARBA" id="ARBA00022596"/>
    </source>
</evidence>
<comment type="cofactor">
    <cofactor evidence="10">
        <name>Mn(2+)</name>
        <dbReference type="ChEBI" id="CHEBI:29035"/>
    </cofactor>
    <cofactor evidence="10">
        <name>Ni(2+)</name>
        <dbReference type="ChEBI" id="CHEBI:49786"/>
    </cofactor>
</comment>
<keyword evidence="7 10" id="KW-0464">Manganese</keyword>
<comment type="function">
    <text evidence="8 10">Metal-dependent phosphatase that shows phosphatase activity against several substrates, including fructose-1-phosphate and fructose-6-phosphate. Its preference for fructose-1-phosphate, a strong glycating agent that causes DNA damage rather than a canonical yeast metabolite, suggests a damage-control function in hexose phosphate metabolism. Has also been shown to have O-methyltransferase activity that methylates glutamate residues of target proteins to form gamma-glutamyl methyl ester residues. Possibly methylates PCNA, suggesting it is involved in the DNA damage response.</text>
</comment>
<dbReference type="GO" id="GO:0005634">
    <property type="term" value="C:nucleus"/>
    <property type="evidence" value="ECO:0007669"/>
    <property type="project" value="TreeGrafter"/>
</dbReference>
<dbReference type="GO" id="GO:0008983">
    <property type="term" value="F:protein-glutamate O-methyltransferase activity"/>
    <property type="evidence" value="ECO:0007669"/>
    <property type="project" value="RHEA"/>
</dbReference>
<dbReference type="GO" id="GO:0103026">
    <property type="term" value="F:fructose-1-phosphatase activity"/>
    <property type="evidence" value="ECO:0007669"/>
    <property type="project" value="RHEA"/>
</dbReference>
<dbReference type="InterPro" id="IPR036075">
    <property type="entry name" value="ARMT-1-like_metal-bd_sf"/>
</dbReference>
<dbReference type="Proteomes" id="UP000325440">
    <property type="component" value="Unassembled WGS sequence"/>
</dbReference>
<proteinExistence type="inferred from homology"/>
<evidence type="ECO:0000256" key="10">
    <source>
        <dbReference type="RuleBase" id="RU367030"/>
    </source>
</evidence>
<dbReference type="Gene3D" id="1.20.930.60">
    <property type="match status" value="1"/>
</dbReference>
<keyword evidence="11" id="KW-1133">Transmembrane helix</keyword>
<evidence type="ECO:0000256" key="2">
    <source>
        <dbReference type="ARBA" id="ARBA00001326"/>
    </source>
</evidence>
<evidence type="ECO:0000256" key="7">
    <source>
        <dbReference type="ARBA" id="ARBA00023211"/>
    </source>
</evidence>
<feature type="transmembrane region" description="Helical" evidence="11">
    <location>
        <begin position="6"/>
        <end position="25"/>
    </location>
</feature>
<keyword evidence="11" id="KW-0472">Membrane</keyword>
<comment type="domain">
    <text evidence="10">Subfamily III proteins have a conserved RTxK motif about 40-50 residues from the C-terminus; the threonine may be replaced by serine or cysteine.</text>
</comment>
<evidence type="ECO:0000313" key="14">
    <source>
        <dbReference type="Proteomes" id="UP000325440"/>
    </source>
</evidence>
<reference evidence="13 14" key="1">
    <citation type="submission" date="2019-08" db="EMBL/GenBank/DDBJ databases">
        <authorList>
            <person name="Alioto T."/>
            <person name="Alioto T."/>
            <person name="Gomez Garrido J."/>
        </authorList>
    </citation>
    <scope>NUCLEOTIDE SEQUENCE [LARGE SCALE GENOMIC DNA]</scope>
</reference>
<dbReference type="GO" id="GO:0032259">
    <property type="term" value="P:methylation"/>
    <property type="evidence" value="ECO:0007669"/>
    <property type="project" value="UniProtKB-KW"/>
</dbReference>
<keyword evidence="10" id="KW-0808">Transferase</keyword>
<sequence>MRGSYLYAFIIINLTCYICICLGTTNKTISISNQLLDQNTPINEPLMGKYTKSFGYHTLLRRMPDIFSVVINLLKTDPIESPFAQTERDQVVEKLKILLTDILTNESLRKIDGTSKLSIMWNEILDEKFNTNKTGTWFETEWLFAENYMYMRIQEAIENTKNMQNYDLFKQLKDKAFGESENTMIAIAKFLLTRHNKDEVNTTKLKLYFEQMIKISLWGNRFDLSLNIRNKSTNFSEDPLEAIVSLDKYILANDIDDIWNTLNVPHNNAPKRIDIIMDNSAYELFTDLCLADFFITYGLADVVVFHVKSIPWYVSDVTKLDYSNFLNRLEKECTSKVLQTIGNRWNILYKAGKFVVECEEFWTLPYDYSKMVTKDIELYKKLSKSQLLIFKGDLNYRKLIGDINWLPSTTFKDALRGFQPTSIVALRTLKCDCVCGLSPGYENNIEENDNDNNYLYSSNYWQVSGKYAVVQFNK</sequence>
<comment type="catalytic activity">
    <reaction evidence="1 10">
        <text>L-glutamyl-[protein] + S-adenosyl-L-methionine = [protein]-L-glutamate 5-O-methyl ester + S-adenosyl-L-homocysteine</text>
        <dbReference type="Rhea" id="RHEA:24452"/>
        <dbReference type="Rhea" id="RHEA-COMP:10208"/>
        <dbReference type="Rhea" id="RHEA-COMP:10311"/>
        <dbReference type="ChEBI" id="CHEBI:29973"/>
        <dbReference type="ChEBI" id="CHEBI:57856"/>
        <dbReference type="ChEBI" id="CHEBI:59789"/>
        <dbReference type="ChEBI" id="CHEBI:82795"/>
    </reaction>
</comment>
<dbReference type="InterPro" id="IPR039763">
    <property type="entry name" value="ARMT1"/>
</dbReference>
<evidence type="ECO:0000256" key="1">
    <source>
        <dbReference type="ARBA" id="ARBA00000807"/>
    </source>
</evidence>
<evidence type="ECO:0000256" key="11">
    <source>
        <dbReference type="SAM" id="Phobius"/>
    </source>
</evidence>
<evidence type="ECO:0000256" key="5">
    <source>
        <dbReference type="ARBA" id="ARBA00022723"/>
    </source>
</evidence>